<dbReference type="EMBL" id="AWFG01000020">
    <property type="protein sequence ID" value="KCZ58706.1"/>
    <property type="molecule type" value="Genomic_DNA"/>
</dbReference>
<dbReference type="Gene3D" id="3.30.1540.10">
    <property type="entry name" value="formyl-coa transferase, domain 3"/>
    <property type="match status" value="1"/>
</dbReference>
<accession>A0A062UJV1</accession>
<name>A0A062UJV1_9PROT</name>
<dbReference type="GO" id="GO:0008410">
    <property type="term" value="F:CoA-transferase activity"/>
    <property type="evidence" value="ECO:0007669"/>
    <property type="project" value="TreeGrafter"/>
</dbReference>
<keyword evidence="1" id="KW-0808">Transferase</keyword>
<dbReference type="PATRIC" id="fig|1280947.3.peg.1786"/>
<evidence type="ECO:0000256" key="1">
    <source>
        <dbReference type="ARBA" id="ARBA00022679"/>
    </source>
</evidence>
<dbReference type="SUPFAM" id="SSF89796">
    <property type="entry name" value="CoA-transferase family III (CaiB/BaiF)"/>
    <property type="match status" value="1"/>
</dbReference>
<evidence type="ECO:0000313" key="3">
    <source>
        <dbReference type="Proteomes" id="UP000027190"/>
    </source>
</evidence>
<dbReference type="Pfam" id="PF02515">
    <property type="entry name" value="CoA_transf_3"/>
    <property type="match status" value="1"/>
</dbReference>
<comment type="caution">
    <text evidence="2">The sequence shown here is derived from an EMBL/GenBank/DDBJ whole genome shotgun (WGS) entry which is preliminary data.</text>
</comment>
<dbReference type="STRING" id="1280947.HY30_15990"/>
<proteinExistence type="predicted"/>
<organism evidence="2 3">
    <name type="scientific">Hyphomonas chukchiensis</name>
    <dbReference type="NCBI Taxonomy" id="1280947"/>
    <lineage>
        <taxon>Bacteria</taxon>
        <taxon>Pseudomonadati</taxon>
        <taxon>Pseudomonadota</taxon>
        <taxon>Alphaproteobacteria</taxon>
        <taxon>Hyphomonadales</taxon>
        <taxon>Hyphomonadaceae</taxon>
        <taxon>Hyphomonas</taxon>
    </lineage>
</organism>
<dbReference type="InterPro" id="IPR003673">
    <property type="entry name" value="CoA-Trfase_fam_III"/>
</dbReference>
<dbReference type="Proteomes" id="UP000027190">
    <property type="component" value="Unassembled WGS sequence"/>
</dbReference>
<dbReference type="InterPro" id="IPR023606">
    <property type="entry name" value="CoA-Trfase_III_dom_1_sf"/>
</dbReference>
<dbReference type="AlphaFoldDB" id="A0A062UJV1"/>
<dbReference type="PANTHER" id="PTHR48207:SF3">
    <property type="entry name" value="SUCCINATE--HYDROXYMETHYLGLUTARATE COA-TRANSFERASE"/>
    <property type="match status" value="1"/>
</dbReference>
<evidence type="ECO:0000313" key="2">
    <source>
        <dbReference type="EMBL" id="KCZ58706.1"/>
    </source>
</evidence>
<gene>
    <name evidence="2" type="ORF">HY30_15990</name>
</gene>
<dbReference type="InterPro" id="IPR050483">
    <property type="entry name" value="CoA-transferase_III_domain"/>
</dbReference>
<dbReference type="InterPro" id="IPR044855">
    <property type="entry name" value="CoA-Trfase_III_dom3_sf"/>
</dbReference>
<dbReference type="Gene3D" id="3.40.50.10540">
    <property type="entry name" value="Crotonobetainyl-coa:carnitine coa-transferase, domain 1"/>
    <property type="match status" value="1"/>
</dbReference>
<keyword evidence="3" id="KW-1185">Reference proteome</keyword>
<dbReference type="OrthoDB" id="9806585at2"/>
<sequence length="380" mass="40703">MSSNTYPLSGIVVIEIGGSLAAPFAGQILGDLGAEVIKVERAQGDDARKWGPPYTAFPSANRNKKSVVLDLRKNSDRESLRRLVSERADVVLQNLRPGHLDEIGMGAEYFRDLKPGLVFCNLGAFGKDGPFARRPGYDPLMQAFAGIMSVVGEEGRPPVRVGPSIVDLGTGMWAVIGILCALMRKRETGVGATVDVSLLETAITWMMGYVSRYSATGEVAKPMGTGQAGIAPYQAYAASDGRYLIVAAGNDSLFQKLCGVLGQSQWATDARFVSNGDRFANRQELNDLIATEIKKETMEHWLTAIDAVGVPCAPVNNVKEMLESEQTKALDIIRTIPGGGEIEHVMLPLSFDGTRPGGRTGPPTLGQHTSEVLAEPTKVG</sequence>
<evidence type="ECO:0008006" key="4">
    <source>
        <dbReference type="Google" id="ProtNLM"/>
    </source>
</evidence>
<reference evidence="2 3" key="1">
    <citation type="journal article" date="2014" name="Antonie Van Leeuwenhoek">
        <title>Hyphomonas beringensis sp. nov. and Hyphomonas chukchiensis sp. nov., isolated from surface seawater of the Bering Sea and Chukchi Sea.</title>
        <authorList>
            <person name="Li C."/>
            <person name="Lai Q."/>
            <person name="Li G."/>
            <person name="Dong C."/>
            <person name="Wang J."/>
            <person name="Liao Y."/>
            <person name="Shao Z."/>
        </authorList>
    </citation>
    <scope>NUCLEOTIDE SEQUENCE [LARGE SCALE GENOMIC DNA]</scope>
    <source>
        <strain evidence="2 3">BH-BN04-4</strain>
    </source>
</reference>
<protein>
    <recommendedName>
        <fullName evidence="4">Carnitine dehydratase</fullName>
    </recommendedName>
</protein>
<dbReference type="PANTHER" id="PTHR48207">
    <property type="entry name" value="SUCCINATE--HYDROXYMETHYLGLUTARATE COA-TRANSFERASE"/>
    <property type="match status" value="1"/>
</dbReference>
<dbReference type="eggNOG" id="COG1804">
    <property type="taxonomic scope" value="Bacteria"/>
</dbReference>